<dbReference type="Pfam" id="PF00534">
    <property type="entry name" value="Glycos_transf_1"/>
    <property type="match status" value="1"/>
</dbReference>
<dbReference type="PANTHER" id="PTHR12526">
    <property type="entry name" value="GLYCOSYLTRANSFERASE"/>
    <property type="match status" value="1"/>
</dbReference>
<comment type="caution">
    <text evidence="3">The sequence shown here is derived from an EMBL/GenBank/DDBJ whole genome shotgun (WGS) entry which is preliminary data.</text>
</comment>
<organism evidence="3 4">
    <name type="scientific">Phaeocystidibacter marisrubri</name>
    <dbReference type="NCBI Taxonomy" id="1577780"/>
    <lineage>
        <taxon>Bacteria</taxon>
        <taxon>Pseudomonadati</taxon>
        <taxon>Bacteroidota</taxon>
        <taxon>Flavobacteriia</taxon>
        <taxon>Flavobacteriales</taxon>
        <taxon>Phaeocystidibacteraceae</taxon>
        <taxon>Phaeocystidibacter</taxon>
    </lineage>
</organism>
<evidence type="ECO:0000313" key="4">
    <source>
        <dbReference type="Proteomes" id="UP000484164"/>
    </source>
</evidence>
<evidence type="ECO:0000313" key="3">
    <source>
        <dbReference type="EMBL" id="KAB2817611.1"/>
    </source>
</evidence>
<gene>
    <name evidence="3" type="ORF">F8C82_04200</name>
</gene>
<dbReference type="EMBL" id="WBVQ01000001">
    <property type="protein sequence ID" value="KAB2817611.1"/>
    <property type="molecule type" value="Genomic_DNA"/>
</dbReference>
<dbReference type="CDD" id="cd03808">
    <property type="entry name" value="GT4_CapM-like"/>
    <property type="match status" value="1"/>
</dbReference>
<accession>A0A6L3ZIB0</accession>
<dbReference type="PANTHER" id="PTHR12526:SF638">
    <property type="entry name" value="SPORE COAT PROTEIN SA"/>
    <property type="match status" value="1"/>
</dbReference>
<keyword evidence="4" id="KW-1185">Reference proteome</keyword>
<dbReference type="InterPro" id="IPR001296">
    <property type="entry name" value="Glyco_trans_1"/>
</dbReference>
<evidence type="ECO:0000259" key="1">
    <source>
        <dbReference type="Pfam" id="PF00534"/>
    </source>
</evidence>
<dbReference type="Gene3D" id="3.40.50.2000">
    <property type="entry name" value="Glycogen Phosphorylase B"/>
    <property type="match status" value="2"/>
</dbReference>
<dbReference type="AlphaFoldDB" id="A0A6L3ZIB0"/>
<dbReference type="GO" id="GO:0016757">
    <property type="term" value="F:glycosyltransferase activity"/>
    <property type="evidence" value="ECO:0007669"/>
    <property type="project" value="InterPro"/>
</dbReference>
<feature type="domain" description="Glycosyl transferase family 1" evidence="1">
    <location>
        <begin position="194"/>
        <end position="352"/>
    </location>
</feature>
<evidence type="ECO:0000259" key="2">
    <source>
        <dbReference type="Pfam" id="PF13477"/>
    </source>
</evidence>
<dbReference type="OrthoDB" id="9790710at2"/>
<feature type="domain" description="Glycosyltransferase subfamily 4-like N-terminal" evidence="2">
    <location>
        <begin position="6"/>
        <end position="152"/>
    </location>
</feature>
<dbReference type="InterPro" id="IPR028098">
    <property type="entry name" value="Glyco_trans_4-like_N"/>
</dbReference>
<keyword evidence="3" id="KW-0808">Transferase</keyword>
<sequence>MAEEMRILFSNNSAWSVYNFRRKMLAEIRESMGCEIHVLCPWDEVYSNLLKEEGFVVHRLDFHNNDASFSNQIRLFLKYRTIYKQIAPDVILHNAILPNIYGSLAARLNGIPVINNVSGLGSAFIKGGLTWKLIKILYKLSQRKADHIFFQNEDDQAYFVQHILGRRTNYSLLPGSGVDIDRFHPKHRTFGTNDSTELCFVGRVIKDKGVVEYVDAIKILRSEGVDAKFHILGGLDEMQITGISRATVSQWQSDGLIIYHAQTDSPELELGKYDAIVLPSYREGMSRVLLEASSSGVPIITTNVPGCRQAVIADESGFLCEPKDVNSLQQAILKLLGKSKGERLQMGDRGRKLAEDTFDEKWVVGSYLDQIKKLTQSN</sequence>
<dbReference type="SUPFAM" id="SSF53756">
    <property type="entry name" value="UDP-Glycosyltransferase/glycogen phosphorylase"/>
    <property type="match status" value="1"/>
</dbReference>
<reference evidence="3 4" key="1">
    <citation type="submission" date="2019-10" db="EMBL/GenBank/DDBJ databases">
        <title>Genome sequence of Phaeocystidibacter marisrubri JCM30614 (type strain).</title>
        <authorList>
            <person name="Bowman J.P."/>
        </authorList>
    </citation>
    <scope>NUCLEOTIDE SEQUENCE [LARGE SCALE GENOMIC DNA]</scope>
    <source>
        <strain evidence="3 4">JCM 30614</strain>
    </source>
</reference>
<dbReference type="Pfam" id="PF13477">
    <property type="entry name" value="Glyco_trans_4_2"/>
    <property type="match status" value="1"/>
</dbReference>
<proteinExistence type="predicted"/>
<name>A0A6L3ZIB0_9FLAO</name>
<dbReference type="Proteomes" id="UP000484164">
    <property type="component" value="Unassembled WGS sequence"/>
</dbReference>
<protein>
    <submittedName>
        <fullName evidence="3">Glycosyltransferase family 4 protein</fullName>
    </submittedName>
</protein>